<dbReference type="RefSeq" id="XP_014157499.1">
    <property type="nucleotide sequence ID" value="XM_014302024.1"/>
</dbReference>
<name>A0A0L0G3B9_9EUKA</name>
<sequence length="133" mass="15101">MSTVGSRKVFHLRVSKRTVIVVTLKLLPEIADRFDDDMLADFTNTMKAPLIDRMVYFESADKVKEKDLKTIRIVEGGTIKVAYHFELDDSRSAIVKRKEDCEKSGYNGFFTYKYSLVATLSPSAVNPLMLLEA</sequence>
<dbReference type="EMBL" id="KQ241821">
    <property type="protein sequence ID" value="KNC83598.1"/>
    <property type="molecule type" value="Genomic_DNA"/>
</dbReference>
<dbReference type="EMBL" id="KQ241821">
    <property type="protein sequence ID" value="KNC83597.1"/>
    <property type="molecule type" value="Genomic_DNA"/>
</dbReference>
<keyword evidence="2" id="KW-1185">Reference proteome</keyword>
<dbReference type="RefSeq" id="XP_014157500.1">
    <property type="nucleotide sequence ID" value="XM_014302025.1"/>
</dbReference>
<accession>A0A0L0G3B9</accession>
<dbReference type="Proteomes" id="UP000054560">
    <property type="component" value="Unassembled WGS sequence"/>
</dbReference>
<reference evidence="1 2" key="1">
    <citation type="submission" date="2011-02" db="EMBL/GenBank/DDBJ databases">
        <title>The Genome Sequence of Sphaeroforma arctica JP610.</title>
        <authorList>
            <consortium name="The Broad Institute Genome Sequencing Platform"/>
            <person name="Russ C."/>
            <person name="Cuomo C."/>
            <person name="Young S.K."/>
            <person name="Zeng Q."/>
            <person name="Gargeya S."/>
            <person name="Alvarado L."/>
            <person name="Berlin A."/>
            <person name="Chapman S.B."/>
            <person name="Chen Z."/>
            <person name="Freedman E."/>
            <person name="Gellesch M."/>
            <person name="Goldberg J."/>
            <person name="Griggs A."/>
            <person name="Gujja S."/>
            <person name="Heilman E."/>
            <person name="Heiman D."/>
            <person name="Howarth C."/>
            <person name="Mehta T."/>
            <person name="Neiman D."/>
            <person name="Pearson M."/>
            <person name="Roberts A."/>
            <person name="Saif S."/>
            <person name="Shea T."/>
            <person name="Shenoy N."/>
            <person name="Sisk P."/>
            <person name="Stolte C."/>
            <person name="Sykes S."/>
            <person name="White J."/>
            <person name="Yandava C."/>
            <person name="Burger G."/>
            <person name="Gray M.W."/>
            <person name="Holland P.W.H."/>
            <person name="King N."/>
            <person name="Lang F.B.F."/>
            <person name="Roger A.J."/>
            <person name="Ruiz-Trillo I."/>
            <person name="Haas B."/>
            <person name="Nusbaum C."/>
            <person name="Birren B."/>
        </authorList>
    </citation>
    <scope>NUCLEOTIDE SEQUENCE [LARGE SCALE GENOMIC DNA]</scope>
    <source>
        <strain evidence="1 2">JP610</strain>
    </source>
</reference>
<dbReference type="AlphaFoldDB" id="A0A0L0G3B9"/>
<protein>
    <submittedName>
        <fullName evidence="1">Uncharacterized protein</fullName>
    </submittedName>
</protein>
<evidence type="ECO:0000313" key="2">
    <source>
        <dbReference type="Proteomes" id="UP000054560"/>
    </source>
</evidence>
<dbReference type="GeneID" id="25904660"/>
<organism evidence="1 2">
    <name type="scientific">Sphaeroforma arctica JP610</name>
    <dbReference type="NCBI Taxonomy" id="667725"/>
    <lineage>
        <taxon>Eukaryota</taxon>
        <taxon>Ichthyosporea</taxon>
        <taxon>Ichthyophonida</taxon>
        <taxon>Sphaeroforma</taxon>
    </lineage>
</organism>
<gene>
    <name evidence="1" type="ORF">SARC_04156</name>
</gene>
<proteinExistence type="predicted"/>
<evidence type="ECO:0000313" key="1">
    <source>
        <dbReference type="EMBL" id="KNC83597.1"/>
    </source>
</evidence>